<dbReference type="Gramene" id="mRNA:HanXRQr2_Chr16g0735721">
    <property type="protein sequence ID" value="CDS:HanXRQr2_Chr16g0735721.1"/>
    <property type="gene ID" value="HanXRQr2_Chr16g0735721"/>
</dbReference>
<reference evidence="3" key="1">
    <citation type="journal article" date="2017" name="Nature">
        <title>The sunflower genome provides insights into oil metabolism, flowering and Asterid evolution.</title>
        <authorList>
            <person name="Badouin H."/>
            <person name="Gouzy J."/>
            <person name="Grassa C.J."/>
            <person name="Murat F."/>
            <person name="Staton S.E."/>
            <person name="Cottret L."/>
            <person name="Lelandais-Briere C."/>
            <person name="Owens G.L."/>
            <person name="Carrere S."/>
            <person name="Mayjonade B."/>
            <person name="Legrand L."/>
            <person name="Gill N."/>
            <person name="Kane N.C."/>
            <person name="Bowers J.E."/>
            <person name="Hubner S."/>
            <person name="Bellec A."/>
            <person name="Berard A."/>
            <person name="Berges H."/>
            <person name="Blanchet N."/>
            <person name="Boniface M.C."/>
            <person name="Brunel D."/>
            <person name="Catrice O."/>
            <person name="Chaidir N."/>
            <person name="Claudel C."/>
            <person name="Donnadieu C."/>
            <person name="Faraut T."/>
            <person name="Fievet G."/>
            <person name="Helmstetter N."/>
            <person name="King M."/>
            <person name="Knapp S.J."/>
            <person name="Lai Z."/>
            <person name="Le Paslier M.C."/>
            <person name="Lippi Y."/>
            <person name="Lorenzon L."/>
            <person name="Mandel J.R."/>
            <person name="Marage G."/>
            <person name="Marchand G."/>
            <person name="Marquand E."/>
            <person name="Bret-Mestries E."/>
            <person name="Morien E."/>
            <person name="Nambeesan S."/>
            <person name="Nguyen T."/>
            <person name="Pegot-Espagnet P."/>
            <person name="Pouilly N."/>
            <person name="Raftis F."/>
            <person name="Sallet E."/>
            <person name="Schiex T."/>
            <person name="Thomas J."/>
            <person name="Vandecasteele C."/>
            <person name="Vares D."/>
            <person name="Vear F."/>
            <person name="Vautrin S."/>
            <person name="Crespi M."/>
            <person name="Mangin B."/>
            <person name="Burke J.M."/>
            <person name="Salse J."/>
            <person name="Munos S."/>
            <person name="Vincourt P."/>
            <person name="Rieseberg L.H."/>
            <person name="Langlade N.B."/>
        </authorList>
    </citation>
    <scope>NUCLEOTIDE SEQUENCE</scope>
    <source>
        <tissue evidence="3">Leaves</tissue>
    </source>
</reference>
<reference evidence="3" key="2">
    <citation type="submission" date="2020-06" db="EMBL/GenBank/DDBJ databases">
        <title>Helianthus annuus Genome sequencing and assembly Release 2.</title>
        <authorList>
            <person name="Gouzy J."/>
            <person name="Langlade N."/>
            <person name="Munos S."/>
        </authorList>
    </citation>
    <scope>NUCLEOTIDE SEQUENCE</scope>
    <source>
        <tissue evidence="3">Leaves</tissue>
    </source>
</reference>
<dbReference type="PANTHER" id="PTHR46410:SF26">
    <property type="entry name" value="BULB-TYPE LECTIN DOMAIN-CONTAINING PROTEIN-RELATED"/>
    <property type="match status" value="1"/>
</dbReference>
<dbReference type="InterPro" id="IPR054722">
    <property type="entry name" value="PolX-like_BBD"/>
</dbReference>
<keyword evidence="4" id="KW-1185">Reference proteome</keyword>
<dbReference type="InterPro" id="IPR036431">
    <property type="entry name" value="ARID_dom_sf"/>
</dbReference>
<dbReference type="SMART" id="SM00501">
    <property type="entry name" value="BRIGHT"/>
    <property type="match status" value="1"/>
</dbReference>
<comment type="caution">
    <text evidence="3">The sequence shown here is derived from an EMBL/GenBank/DDBJ whole genome shotgun (WGS) entry which is preliminary data.</text>
</comment>
<dbReference type="PANTHER" id="PTHR46410">
    <property type="entry name" value="AT-RICH INTERACTIVE DOMAIN-CONTAINING PROTEIN 2"/>
    <property type="match status" value="1"/>
</dbReference>
<dbReference type="Gene3D" id="1.10.150.60">
    <property type="entry name" value="ARID DNA-binding domain"/>
    <property type="match status" value="1"/>
</dbReference>
<evidence type="ECO:0000313" key="3">
    <source>
        <dbReference type="EMBL" id="KAF5758982.1"/>
    </source>
</evidence>
<dbReference type="SUPFAM" id="SSF46774">
    <property type="entry name" value="ARID-like"/>
    <property type="match status" value="1"/>
</dbReference>
<dbReference type="Proteomes" id="UP000215914">
    <property type="component" value="Unassembled WGS sequence"/>
</dbReference>
<feature type="region of interest" description="Disordered" evidence="1">
    <location>
        <begin position="308"/>
        <end position="339"/>
    </location>
</feature>
<accession>A0A9K3GWW5</accession>
<dbReference type="EMBL" id="MNCJ02000331">
    <property type="protein sequence ID" value="KAF5758982.1"/>
    <property type="molecule type" value="Genomic_DNA"/>
</dbReference>
<dbReference type="Pfam" id="PF01388">
    <property type="entry name" value="ARID"/>
    <property type="match status" value="1"/>
</dbReference>
<dbReference type="Pfam" id="PF22936">
    <property type="entry name" value="Pol_BBD"/>
    <property type="match status" value="1"/>
</dbReference>
<gene>
    <name evidence="3" type="ORF">HanXRQr2_Chr16g0735721</name>
</gene>
<evidence type="ECO:0000313" key="4">
    <source>
        <dbReference type="Proteomes" id="UP000215914"/>
    </source>
</evidence>
<dbReference type="GO" id="GO:0003677">
    <property type="term" value="F:DNA binding"/>
    <property type="evidence" value="ECO:0007669"/>
    <property type="project" value="InterPro"/>
</dbReference>
<dbReference type="AlphaFoldDB" id="A0A9K3GWW5"/>
<dbReference type="PROSITE" id="PS51011">
    <property type="entry name" value="ARID"/>
    <property type="match status" value="1"/>
</dbReference>
<dbReference type="InterPro" id="IPR001606">
    <property type="entry name" value="ARID_dom"/>
</dbReference>
<evidence type="ECO:0000256" key="1">
    <source>
        <dbReference type="SAM" id="MobiDB-lite"/>
    </source>
</evidence>
<name>A0A9K3GWW5_HELAN</name>
<protein>
    <submittedName>
        <fullName evidence="3">Transcription factor &amp; chromatin remodeling ARID family</fullName>
    </submittedName>
</protein>
<feature type="domain" description="ARID" evidence="2">
    <location>
        <begin position="204"/>
        <end position="299"/>
    </location>
</feature>
<proteinExistence type="predicted"/>
<evidence type="ECO:0000259" key="2">
    <source>
        <dbReference type="PROSITE" id="PS51011"/>
    </source>
</evidence>
<feature type="compositionally biased region" description="Polar residues" evidence="1">
    <location>
        <begin position="312"/>
        <end position="323"/>
    </location>
</feature>
<sequence length="367" mass="43047">MEYIIIGTEGGLWSEIWYVSTNFKHHYAGNLDVFKRIKNIFGVETKTSENNFLFIRGSEAVDVMSGNDKFRIQSVLYTPELDRNILSLDQLVIQGYTVKISGEKCRTFPTFSVPVINKRNDKSGLTKEDEIGIKEKQSIINRQSEHEEYKTDYLNNYFENLNLSSNEPDWNIMILQAMKFNEFQDCKALLEMLEDVDYVRKYRYDLEIKFDEMLDWFIRMKLGITTRQIPAYVSDKRKVNLLELYMVVKREGGHRNVTSNNLWALVSKDMGYDYQDGEFMRIMYAMYLDVLVYYYKFKTTQQNVSDRRTVNRGESISQNQNYSEIRGEVAGQKEGATSDGCIPEEGEHYALFAGNDWNGMKNLQKRR</sequence>
<organism evidence="3 4">
    <name type="scientific">Helianthus annuus</name>
    <name type="common">Common sunflower</name>
    <dbReference type="NCBI Taxonomy" id="4232"/>
    <lineage>
        <taxon>Eukaryota</taxon>
        <taxon>Viridiplantae</taxon>
        <taxon>Streptophyta</taxon>
        <taxon>Embryophyta</taxon>
        <taxon>Tracheophyta</taxon>
        <taxon>Spermatophyta</taxon>
        <taxon>Magnoliopsida</taxon>
        <taxon>eudicotyledons</taxon>
        <taxon>Gunneridae</taxon>
        <taxon>Pentapetalae</taxon>
        <taxon>asterids</taxon>
        <taxon>campanulids</taxon>
        <taxon>Asterales</taxon>
        <taxon>Asteraceae</taxon>
        <taxon>Asteroideae</taxon>
        <taxon>Heliantheae alliance</taxon>
        <taxon>Heliantheae</taxon>
        <taxon>Helianthus</taxon>
    </lineage>
</organism>